<keyword evidence="3" id="KW-1185">Reference proteome</keyword>
<gene>
    <name evidence="2" type="ORF">DFH08DRAFT_834237</name>
</gene>
<feature type="region of interest" description="Disordered" evidence="1">
    <location>
        <begin position="54"/>
        <end position="80"/>
    </location>
</feature>
<dbReference type="AlphaFoldDB" id="A0AAD7ARV1"/>
<evidence type="ECO:0000313" key="3">
    <source>
        <dbReference type="Proteomes" id="UP001218218"/>
    </source>
</evidence>
<comment type="caution">
    <text evidence="2">The sequence shown here is derived from an EMBL/GenBank/DDBJ whole genome shotgun (WGS) entry which is preliminary data.</text>
</comment>
<evidence type="ECO:0000313" key="2">
    <source>
        <dbReference type="EMBL" id="KAJ7366385.1"/>
    </source>
</evidence>
<feature type="compositionally biased region" description="Basic residues" evidence="1">
    <location>
        <begin position="54"/>
        <end position="67"/>
    </location>
</feature>
<organism evidence="2 3">
    <name type="scientific">Mycena albidolilacea</name>
    <dbReference type="NCBI Taxonomy" id="1033008"/>
    <lineage>
        <taxon>Eukaryota</taxon>
        <taxon>Fungi</taxon>
        <taxon>Dikarya</taxon>
        <taxon>Basidiomycota</taxon>
        <taxon>Agaricomycotina</taxon>
        <taxon>Agaricomycetes</taxon>
        <taxon>Agaricomycetidae</taxon>
        <taxon>Agaricales</taxon>
        <taxon>Marasmiineae</taxon>
        <taxon>Mycenaceae</taxon>
        <taxon>Mycena</taxon>
    </lineage>
</organism>
<proteinExistence type="predicted"/>
<protein>
    <submittedName>
        <fullName evidence="2">Uncharacterized protein</fullName>
    </submittedName>
</protein>
<accession>A0AAD7ARV1</accession>
<sequence>MAQYNINLGPSTFLPTCGGWSTRSNADTTAQPDVYLVPPWRGPAEFGAALIHTRSKHSNSHTHKRPGRVTTPGPPASRSSRRFTARLFRPRINAPRVATCASTARGPPFAQTRFCHARLDVDINSDRAADGSSTDSARFVRDGRALLPHHARPPAAHRRAPRFLRLPRVRVLRRRRRGRVSRLSTRSREHLACGRAEGHHRLLRRRVRRARVVCPAREEGRDAVPDKGCRVRGERHPAASVRLPPGKTVFWDCAVRCSGAVPFRFQYMPGLWEG</sequence>
<reference evidence="2" key="1">
    <citation type="submission" date="2023-03" db="EMBL/GenBank/DDBJ databases">
        <title>Massive genome expansion in bonnet fungi (Mycena s.s.) driven by repeated elements and novel gene families across ecological guilds.</title>
        <authorList>
            <consortium name="Lawrence Berkeley National Laboratory"/>
            <person name="Harder C.B."/>
            <person name="Miyauchi S."/>
            <person name="Viragh M."/>
            <person name="Kuo A."/>
            <person name="Thoen E."/>
            <person name="Andreopoulos B."/>
            <person name="Lu D."/>
            <person name="Skrede I."/>
            <person name="Drula E."/>
            <person name="Henrissat B."/>
            <person name="Morin E."/>
            <person name="Kohler A."/>
            <person name="Barry K."/>
            <person name="LaButti K."/>
            <person name="Morin E."/>
            <person name="Salamov A."/>
            <person name="Lipzen A."/>
            <person name="Mereny Z."/>
            <person name="Hegedus B."/>
            <person name="Baldrian P."/>
            <person name="Stursova M."/>
            <person name="Weitz H."/>
            <person name="Taylor A."/>
            <person name="Grigoriev I.V."/>
            <person name="Nagy L.G."/>
            <person name="Martin F."/>
            <person name="Kauserud H."/>
        </authorList>
    </citation>
    <scope>NUCLEOTIDE SEQUENCE</scope>
    <source>
        <strain evidence="2">CBHHK002</strain>
    </source>
</reference>
<dbReference type="EMBL" id="JARIHO010000002">
    <property type="protein sequence ID" value="KAJ7366385.1"/>
    <property type="molecule type" value="Genomic_DNA"/>
</dbReference>
<evidence type="ECO:0000256" key="1">
    <source>
        <dbReference type="SAM" id="MobiDB-lite"/>
    </source>
</evidence>
<name>A0AAD7ARV1_9AGAR</name>
<dbReference type="Proteomes" id="UP001218218">
    <property type="component" value="Unassembled WGS sequence"/>
</dbReference>